<dbReference type="PATRIC" id="fig|942150.3.peg.43"/>
<evidence type="ECO:0000313" key="1">
    <source>
        <dbReference type="EMBL" id="KRO09614.1"/>
    </source>
</evidence>
<name>A0A0R2M6J3_9LACO</name>
<accession>A0A0R2M6J3</accession>
<evidence type="ECO:0000313" key="2">
    <source>
        <dbReference type="Proteomes" id="UP000051783"/>
    </source>
</evidence>
<dbReference type="EMBL" id="JQCL01000068">
    <property type="protein sequence ID" value="KRO09614.1"/>
    <property type="molecule type" value="Genomic_DNA"/>
</dbReference>
<dbReference type="Gene3D" id="1.25.40.10">
    <property type="entry name" value="Tetratricopeptide repeat domain"/>
    <property type="match status" value="2"/>
</dbReference>
<dbReference type="RefSeq" id="WP_057706663.1">
    <property type="nucleotide sequence ID" value="NZ_JQCL01000068.1"/>
</dbReference>
<protein>
    <submittedName>
        <fullName evidence="1">Uncharacterized protein</fullName>
    </submittedName>
</protein>
<dbReference type="Pfam" id="PF13181">
    <property type="entry name" value="TPR_8"/>
    <property type="match status" value="2"/>
</dbReference>
<dbReference type="SMART" id="SM00028">
    <property type="entry name" value="TPR"/>
    <property type="match status" value="4"/>
</dbReference>
<reference evidence="1 2" key="1">
    <citation type="journal article" date="2015" name="Genome Announc.">
        <title>Expanding the biotechnology potential of lactobacilli through comparative genomics of 213 strains and associated genera.</title>
        <authorList>
            <person name="Sun Z."/>
            <person name="Harris H.M."/>
            <person name="McCann A."/>
            <person name="Guo C."/>
            <person name="Argimon S."/>
            <person name="Zhang W."/>
            <person name="Yang X."/>
            <person name="Jeffery I.B."/>
            <person name="Cooney J.C."/>
            <person name="Kagawa T.F."/>
            <person name="Liu W."/>
            <person name="Song Y."/>
            <person name="Salvetti E."/>
            <person name="Wrobel A."/>
            <person name="Rasinkangas P."/>
            <person name="Parkhill J."/>
            <person name="Rea M.C."/>
            <person name="O'Sullivan O."/>
            <person name="Ritari J."/>
            <person name="Douillard F.P."/>
            <person name="Paul Ross R."/>
            <person name="Yang R."/>
            <person name="Briner A.E."/>
            <person name="Felis G.E."/>
            <person name="de Vos W.M."/>
            <person name="Barrangou R."/>
            <person name="Klaenhammer T.R."/>
            <person name="Caufield P.W."/>
            <person name="Cui Y."/>
            <person name="Zhang H."/>
            <person name="O'Toole P.W."/>
        </authorList>
    </citation>
    <scope>NUCLEOTIDE SEQUENCE [LARGE SCALE GENOMIC DNA]</scope>
    <source>
        <strain evidence="1 2">LMG 26013</strain>
    </source>
</reference>
<keyword evidence="2" id="KW-1185">Reference proteome</keyword>
<comment type="caution">
    <text evidence="1">The sequence shown here is derived from an EMBL/GenBank/DDBJ whole genome shotgun (WGS) entry which is preliminary data.</text>
</comment>
<dbReference type="InterPro" id="IPR011990">
    <property type="entry name" value="TPR-like_helical_dom_sf"/>
</dbReference>
<dbReference type="STRING" id="942150.IV64_GL000038"/>
<dbReference type="InterPro" id="IPR019734">
    <property type="entry name" value="TPR_rpt"/>
</dbReference>
<dbReference type="SUPFAM" id="SSF48452">
    <property type="entry name" value="TPR-like"/>
    <property type="match status" value="2"/>
</dbReference>
<dbReference type="OrthoDB" id="2329209at2"/>
<gene>
    <name evidence="1" type="ORF">IV64_GL000038</name>
</gene>
<dbReference type="Proteomes" id="UP000051783">
    <property type="component" value="Unassembled WGS sequence"/>
</dbReference>
<organism evidence="1 2">
    <name type="scientific">Lactiplantibacillus xiangfangensis</name>
    <dbReference type="NCBI Taxonomy" id="942150"/>
    <lineage>
        <taxon>Bacteria</taxon>
        <taxon>Bacillati</taxon>
        <taxon>Bacillota</taxon>
        <taxon>Bacilli</taxon>
        <taxon>Lactobacillales</taxon>
        <taxon>Lactobacillaceae</taxon>
        <taxon>Lactiplantibacillus</taxon>
    </lineage>
</organism>
<proteinExistence type="predicted"/>
<dbReference type="AlphaFoldDB" id="A0A0R2M6J3"/>
<sequence>MTKNNSTSRPSKAEQQALVHQLIQKIDAQPEAYQAYYELTVLLTAGQDFEQAEALAMKALGKFAADGQVADLFRYALGNVYYQAQAYDKALPFYQQIKDPKLKTDAYLMIGQSLMAKKDYQHALVWALTAQEAQPHSLDTNLLVADILLALGNNNQAYDYYQQAYQADTHSGRAAFNVGLTAMVIGQPYADWFAKAQRLDSAYFKEHQQQLSDIEKTLAAQQNGDDQSTEV</sequence>